<dbReference type="AlphaFoldDB" id="A0A1H1MSM4"/>
<reference evidence="1 2" key="1">
    <citation type="submission" date="2016-10" db="EMBL/GenBank/DDBJ databases">
        <authorList>
            <person name="de Groot N.N."/>
        </authorList>
    </citation>
    <scope>NUCLEOTIDE SEQUENCE [LARGE SCALE GENOMIC DNA]</scope>
    <source>
        <strain evidence="1 2">MP1X4</strain>
    </source>
</reference>
<accession>A0A1H1MSM4</accession>
<dbReference type="STRING" id="652787.SAMN05216490_0153"/>
<dbReference type="RefSeq" id="WP_091367764.1">
    <property type="nucleotide sequence ID" value="NZ_LT629740.1"/>
</dbReference>
<dbReference type="Proteomes" id="UP000199679">
    <property type="component" value="Chromosome I"/>
</dbReference>
<organism evidence="1 2">
    <name type="scientific">Mucilaginibacter mallensis</name>
    <dbReference type="NCBI Taxonomy" id="652787"/>
    <lineage>
        <taxon>Bacteria</taxon>
        <taxon>Pseudomonadati</taxon>
        <taxon>Bacteroidota</taxon>
        <taxon>Sphingobacteriia</taxon>
        <taxon>Sphingobacteriales</taxon>
        <taxon>Sphingobacteriaceae</taxon>
        <taxon>Mucilaginibacter</taxon>
    </lineage>
</organism>
<keyword evidence="2" id="KW-1185">Reference proteome</keyword>
<sequence length="77" mass="8947">MGLPLRITFKDNDYVYQIVDSKSINQNTTEIELLLNGEKVELIRDIKLVWKQKDGQQELDSELVQALGRSVSLRLRM</sequence>
<name>A0A1H1MSM4_MUCMA</name>
<proteinExistence type="predicted"/>
<evidence type="ECO:0000313" key="2">
    <source>
        <dbReference type="Proteomes" id="UP000199679"/>
    </source>
</evidence>
<dbReference type="OrthoDB" id="798105at2"/>
<protein>
    <submittedName>
        <fullName evidence="1">Uncharacterized protein</fullName>
    </submittedName>
</protein>
<evidence type="ECO:0000313" key="1">
    <source>
        <dbReference type="EMBL" id="SDR89764.1"/>
    </source>
</evidence>
<gene>
    <name evidence="1" type="ORF">SAMN05216490_0153</name>
</gene>
<dbReference type="EMBL" id="LT629740">
    <property type="protein sequence ID" value="SDR89764.1"/>
    <property type="molecule type" value="Genomic_DNA"/>
</dbReference>